<comment type="subcellular location">
    <subcellularLocation>
        <location evidence="1">Membrane</location>
        <topology evidence="1">Multi-pass membrane protein</topology>
    </subcellularLocation>
</comment>
<evidence type="ECO:0000256" key="6">
    <source>
        <dbReference type="ARBA" id="ARBA00022989"/>
    </source>
</evidence>
<dbReference type="Gene3D" id="3.40.50.300">
    <property type="entry name" value="P-loop containing nucleotide triphosphate hydrolases"/>
    <property type="match status" value="1"/>
</dbReference>
<keyword evidence="2" id="KW-0813">Transport</keyword>
<accession>A0AAV8YI43</accession>
<keyword evidence="6 8" id="KW-1133">Transmembrane helix</keyword>
<name>A0AAV8YI43_9CUCU</name>
<evidence type="ECO:0000313" key="11">
    <source>
        <dbReference type="Proteomes" id="UP001162162"/>
    </source>
</evidence>
<dbReference type="SUPFAM" id="SSF90123">
    <property type="entry name" value="ABC transporter transmembrane region"/>
    <property type="match status" value="1"/>
</dbReference>
<keyword evidence="7 8" id="KW-0472">Membrane</keyword>
<proteinExistence type="predicted"/>
<dbReference type="InterPro" id="IPR050173">
    <property type="entry name" value="ABC_transporter_C-like"/>
</dbReference>
<evidence type="ECO:0000256" key="2">
    <source>
        <dbReference type="ARBA" id="ARBA00022448"/>
    </source>
</evidence>
<dbReference type="InterPro" id="IPR044746">
    <property type="entry name" value="ABCC_6TM_D1"/>
</dbReference>
<dbReference type="PROSITE" id="PS50929">
    <property type="entry name" value="ABC_TM1F"/>
    <property type="match status" value="1"/>
</dbReference>
<feature type="transmembrane region" description="Helical" evidence="8">
    <location>
        <begin position="211"/>
        <end position="231"/>
    </location>
</feature>
<dbReference type="PANTHER" id="PTHR24223:SF415">
    <property type="entry name" value="FI20190P1"/>
    <property type="match status" value="1"/>
</dbReference>
<comment type="caution">
    <text evidence="10">The sequence shown here is derived from an EMBL/GenBank/DDBJ whole genome shotgun (WGS) entry which is preliminary data.</text>
</comment>
<feature type="domain" description="ABC transmembrane type-1" evidence="9">
    <location>
        <begin position="86"/>
        <end position="342"/>
    </location>
</feature>
<dbReference type="GO" id="GO:0016020">
    <property type="term" value="C:membrane"/>
    <property type="evidence" value="ECO:0007669"/>
    <property type="project" value="UniProtKB-SubCell"/>
</dbReference>
<dbReference type="GO" id="GO:0140359">
    <property type="term" value="F:ABC-type transporter activity"/>
    <property type="evidence" value="ECO:0007669"/>
    <property type="project" value="InterPro"/>
</dbReference>
<dbReference type="Pfam" id="PF00664">
    <property type="entry name" value="ABC_membrane"/>
    <property type="match status" value="1"/>
</dbReference>
<gene>
    <name evidence="10" type="ORF">NQ318_003767</name>
</gene>
<dbReference type="GO" id="GO:0005524">
    <property type="term" value="F:ATP binding"/>
    <property type="evidence" value="ECO:0007669"/>
    <property type="project" value="UniProtKB-KW"/>
</dbReference>
<evidence type="ECO:0000313" key="10">
    <source>
        <dbReference type="EMBL" id="KAJ8951069.1"/>
    </source>
</evidence>
<evidence type="ECO:0000256" key="1">
    <source>
        <dbReference type="ARBA" id="ARBA00004141"/>
    </source>
</evidence>
<dbReference type="InterPro" id="IPR036640">
    <property type="entry name" value="ABC1_TM_sf"/>
</dbReference>
<dbReference type="Pfam" id="PF00005">
    <property type="entry name" value="ABC_tran"/>
    <property type="match status" value="1"/>
</dbReference>
<evidence type="ECO:0000256" key="8">
    <source>
        <dbReference type="SAM" id="Phobius"/>
    </source>
</evidence>
<evidence type="ECO:0000256" key="5">
    <source>
        <dbReference type="ARBA" id="ARBA00022840"/>
    </source>
</evidence>
<keyword evidence="5" id="KW-0067">ATP-binding</keyword>
<dbReference type="CDD" id="cd18579">
    <property type="entry name" value="ABC_6TM_ABCC_D1"/>
    <property type="match status" value="1"/>
</dbReference>
<keyword evidence="3 8" id="KW-0812">Transmembrane</keyword>
<reference evidence="10" key="1">
    <citation type="journal article" date="2023" name="Insect Mol. Biol.">
        <title>Genome sequencing provides insights into the evolution of gene families encoding plant cell wall-degrading enzymes in longhorned beetles.</title>
        <authorList>
            <person name="Shin N.R."/>
            <person name="Okamura Y."/>
            <person name="Kirsch R."/>
            <person name="Pauchet Y."/>
        </authorList>
    </citation>
    <scope>NUCLEOTIDE SEQUENCE</scope>
    <source>
        <strain evidence="10">AMC_N1</strain>
    </source>
</reference>
<feature type="transmembrane region" description="Helical" evidence="8">
    <location>
        <begin position="110"/>
        <end position="133"/>
    </location>
</feature>
<evidence type="ECO:0000256" key="4">
    <source>
        <dbReference type="ARBA" id="ARBA00022741"/>
    </source>
</evidence>
<dbReference type="InterPro" id="IPR011527">
    <property type="entry name" value="ABC1_TM_dom"/>
</dbReference>
<evidence type="ECO:0000256" key="3">
    <source>
        <dbReference type="ARBA" id="ARBA00022692"/>
    </source>
</evidence>
<dbReference type="EMBL" id="JAPWTK010000090">
    <property type="protein sequence ID" value="KAJ8951069.1"/>
    <property type="molecule type" value="Genomic_DNA"/>
</dbReference>
<dbReference type="SUPFAM" id="SSF52540">
    <property type="entry name" value="P-loop containing nucleoside triphosphate hydrolases"/>
    <property type="match status" value="1"/>
</dbReference>
<organism evidence="10 11">
    <name type="scientific">Aromia moschata</name>
    <dbReference type="NCBI Taxonomy" id="1265417"/>
    <lineage>
        <taxon>Eukaryota</taxon>
        <taxon>Metazoa</taxon>
        <taxon>Ecdysozoa</taxon>
        <taxon>Arthropoda</taxon>
        <taxon>Hexapoda</taxon>
        <taxon>Insecta</taxon>
        <taxon>Pterygota</taxon>
        <taxon>Neoptera</taxon>
        <taxon>Endopterygota</taxon>
        <taxon>Coleoptera</taxon>
        <taxon>Polyphaga</taxon>
        <taxon>Cucujiformia</taxon>
        <taxon>Chrysomeloidea</taxon>
        <taxon>Cerambycidae</taxon>
        <taxon>Cerambycinae</taxon>
        <taxon>Callichromatini</taxon>
        <taxon>Aromia</taxon>
    </lineage>
</organism>
<keyword evidence="4" id="KW-0547">Nucleotide-binding</keyword>
<dbReference type="AlphaFoldDB" id="A0AAV8YI43"/>
<feature type="transmembrane region" description="Helical" evidence="8">
    <location>
        <begin position="309"/>
        <end position="331"/>
    </location>
</feature>
<dbReference type="PANTHER" id="PTHR24223">
    <property type="entry name" value="ATP-BINDING CASSETTE SUB-FAMILY C"/>
    <property type="match status" value="1"/>
</dbReference>
<protein>
    <recommendedName>
        <fullName evidence="9">ABC transmembrane type-1 domain-containing protein</fullName>
    </recommendedName>
</protein>
<dbReference type="Gene3D" id="1.20.1560.10">
    <property type="entry name" value="ABC transporter type 1, transmembrane domain"/>
    <property type="match status" value="1"/>
</dbReference>
<evidence type="ECO:0000259" key="9">
    <source>
        <dbReference type="PROSITE" id="PS50929"/>
    </source>
</evidence>
<dbReference type="GO" id="GO:0016887">
    <property type="term" value="F:ATP hydrolysis activity"/>
    <property type="evidence" value="ECO:0007669"/>
    <property type="project" value="InterPro"/>
</dbReference>
<evidence type="ECO:0000256" key="7">
    <source>
        <dbReference type="ARBA" id="ARBA00023136"/>
    </source>
</evidence>
<keyword evidence="11" id="KW-1185">Reference proteome</keyword>
<dbReference type="Proteomes" id="UP001162162">
    <property type="component" value="Unassembled WGS sequence"/>
</dbReference>
<dbReference type="FunFam" id="1.20.1560.10:FF:000026">
    <property type="entry name" value="Multidrug resistance-associated protein lethal(2)03659"/>
    <property type="match status" value="1"/>
</dbReference>
<dbReference type="InterPro" id="IPR027417">
    <property type="entry name" value="P-loop_NTPase"/>
</dbReference>
<sequence length="507" mass="56989">MYEVCKLSNETGNVALDLATLRRRDLEGLWMIGLLRKGVRQGLTVMDLYKSLDCDKSVNVGDKLEKNWEMEVSSPHNTFHCNFRSLQPVVLSNLIKLFSRDNADKHTDLMYIYGSILIVLTILVVFLFHHANFGQSVVGMRIRIACSTLVYRKLTRLSQQSLGQATAGQVVNLLSNDVNRFDLVTQALHHLWIMPFQVALVSYFIWEEVGISFLAGVLTMAIFSLPGQGYLGKLTGQLRLKIANKTDYRVKLMNEIISGIHVIKMYAWEKPFEKVIKNARKTEIDDITRTSYLRGLYTSCMVFIERATLCLTVICFVLLGNVITADIVFSLAQFYNILQSAMAIYYPMAISYGAEALISIKRLEEFLVLEEKQESCVKGHNKKEVELVKLCASWVPKNNVLEDINLHIPPNSLVAIVGPVGSGKSSLLQVLLGELPPSAGKVYLGGEVSYASQEAWLFAASVRSNILFGQPYNRTLYDKVVQVCALQKDFQQFPEETRPSSGNGAYR</sequence>
<dbReference type="InterPro" id="IPR003439">
    <property type="entry name" value="ABC_transporter-like_ATP-bd"/>
</dbReference>